<evidence type="ECO:0000256" key="6">
    <source>
        <dbReference type="ARBA" id="ARBA00022777"/>
    </source>
</evidence>
<sequence length="363" mass="37880">MSPRKGDAGIAALAALACGVILTGRTGATVGPTGPVDWIMVGAQAIPLIWRRRSPLVVFAAVTVLLWVSQAVGAQSPAALLYQLIALHALARYRSYRVALPAVAVTAVPVLGGPVNWTAVAVVGALVVATVVLGDSQRTRAAYLAGLEDRARRLEVERDQRARLAVAEERARIAREMHDVVAHHIAVMIALSDGAAAISAGRPAEVMGRASATGRQALAEMRGMVGLLTPDRAPQPGLTDIDELVERVRAAGVRVRLTRDGTPGDWGAGAGLAVYRILQEALTNTLKHAGPTASAEVVVRYHPAGAEITVLDDGAGRASADEGHGLAGMRERALPYDGRVESGPRPGAGWRVHASLRFPAVTG</sequence>
<reference evidence="12 13" key="1">
    <citation type="submission" date="2020-08" db="EMBL/GenBank/DDBJ databases">
        <title>Sequencing the genomes of 1000 actinobacteria strains.</title>
        <authorList>
            <person name="Klenk H.-P."/>
        </authorList>
    </citation>
    <scope>NUCLEOTIDE SEQUENCE [LARGE SCALE GENOMIC DNA]</scope>
    <source>
        <strain evidence="12 13">DSM 45809</strain>
    </source>
</reference>
<dbReference type="GO" id="GO:0046983">
    <property type="term" value="F:protein dimerization activity"/>
    <property type="evidence" value="ECO:0007669"/>
    <property type="project" value="InterPro"/>
</dbReference>
<dbReference type="Pfam" id="PF07730">
    <property type="entry name" value="HisKA_3"/>
    <property type="match status" value="1"/>
</dbReference>
<dbReference type="InterPro" id="IPR003594">
    <property type="entry name" value="HATPase_dom"/>
</dbReference>
<dbReference type="Pfam" id="PF02518">
    <property type="entry name" value="HATPase_c"/>
    <property type="match status" value="1"/>
</dbReference>
<feature type="transmembrane region" description="Helical" evidence="9">
    <location>
        <begin position="117"/>
        <end position="134"/>
    </location>
</feature>
<evidence type="ECO:0000256" key="5">
    <source>
        <dbReference type="ARBA" id="ARBA00022741"/>
    </source>
</evidence>
<evidence type="ECO:0000256" key="9">
    <source>
        <dbReference type="SAM" id="Phobius"/>
    </source>
</evidence>
<dbReference type="Proteomes" id="UP000546162">
    <property type="component" value="Unassembled WGS sequence"/>
</dbReference>
<dbReference type="SUPFAM" id="SSF55874">
    <property type="entry name" value="ATPase domain of HSP90 chaperone/DNA topoisomerase II/histidine kinase"/>
    <property type="match status" value="1"/>
</dbReference>
<keyword evidence="9" id="KW-0472">Membrane</keyword>
<dbReference type="GO" id="GO:0005524">
    <property type="term" value="F:ATP binding"/>
    <property type="evidence" value="ECO:0007669"/>
    <property type="project" value="UniProtKB-KW"/>
</dbReference>
<evidence type="ECO:0000256" key="2">
    <source>
        <dbReference type="ARBA" id="ARBA00012438"/>
    </source>
</evidence>
<dbReference type="InterPro" id="IPR036890">
    <property type="entry name" value="HATPase_C_sf"/>
</dbReference>
<dbReference type="InterPro" id="IPR050482">
    <property type="entry name" value="Sensor_HK_TwoCompSys"/>
</dbReference>
<evidence type="ECO:0000259" key="11">
    <source>
        <dbReference type="Pfam" id="PF07730"/>
    </source>
</evidence>
<keyword evidence="5" id="KW-0547">Nucleotide-binding</keyword>
<dbReference type="GO" id="GO:0000155">
    <property type="term" value="F:phosphorelay sensor kinase activity"/>
    <property type="evidence" value="ECO:0007669"/>
    <property type="project" value="InterPro"/>
</dbReference>
<dbReference type="Gene3D" id="1.20.5.1930">
    <property type="match status" value="1"/>
</dbReference>
<gene>
    <name evidence="12" type="ORF">BJY16_002689</name>
</gene>
<keyword evidence="7" id="KW-0067">ATP-binding</keyword>
<keyword evidence="6 12" id="KW-0418">Kinase</keyword>
<name>A0A7W7M6Y2_9ACTN</name>
<evidence type="ECO:0000256" key="1">
    <source>
        <dbReference type="ARBA" id="ARBA00000085"/>
    </source>
</evidence>
<protein>
    <recommendedName>
        <fullName evidence="2">histidine kinase</fullName>
        <ecNumber evidence="2">2.7.13.3</ecNumber>
    </recommendedName>
</protein>
<dbReference type="InterPro" id="IPR011712">
    <property type="entry name" value="Sig_transdc_His_kin_sub3_dim/P"/>
</dbReference>
<evidence type="ECO:0000256" key="7">
    <source>
        <dbReference type="ARBA" id="ARBA00022840"/>
    </source>
</evidence>
<dbReference type="GO" id="GO:0016020">
    <property type="term" value="C:membrane"/>
    <property type="evidence" value="ECO:0007669"/>
    <property type="project" value="InterPro"/>
</dbReference>
<accession>A0A7W7M6Y2</accession>
<dbReference type="EMBL" id="JACHNB010000001">
    <property type="protein sequence ID" value="MBB4739230.1"/>
    <property type="molecule type" value="Genomic_DNA"/>
</dbReference>
<dbReference type="Gene3D" id="3.30.565.10">
    <property type="entry name" value="Histidine kinase-like ATPase, C-terminal domain"/>
    <property type="match status" value="1"/>
</dbReference>
<dbReference type="CDD" id="cd16917">
    <property type="entry name" value="HATPase_UhpB-NarQ-NarX-like"/>
    <property type="match status" value="1"/>
</dbReference>
<dbReference type="PROSITE" id="PS51257">
    <property type="entry name" value="PROKAR_LIPOPROTEIN"/>
    <property type="match status" value="1"/>
</dbReference>
<comment type="caution">
    <text evidence="12">The sequence shown here is derived from an EMBL/GenBank/DDBJ whole genome shotgun (WGS) entry which is preliminary data.</text>
</comment>
<keyword evidence="3" id="KW-0597">Phosphoprotein</keyword>
<keyword evidence="9" id="KW-1133">Transmembrane helix</keyword>
<evidence type="ECO:0000256" key="4">
    <source>
        <dbReference type="ARBA" id="ARBA00022679"/>
    </source>
</evidence>
<dbReference type="PANTHER" id="PTHR24421:SF10">
    <property type="entry name" value="NITRATE_NITRITE SENSOR PROTEIN NARQ"/>
    <property type="match status" value="1"/>
</dbReference>
<evidence type="ECO:0000256" key="3">
    <source>
        <dbReference type="ARBA" id="ARBA00022553"/>
    </source>
</evidence>
<keyword evidence="4" id="KW-0808">Transferase</keyword>
<dbReference type="EC" id="2.7.13.3" evidence="2"/>
<dbReference type="PANTHER" id="PTHR24421">
    <property type="entry name" value="NITRATE/NITRITE SENSOR PROTEIN NARX-RELATED"/>
    <property type="match status" value="1"/>
</dbReference>
<feature type="transmembrane region" description="Helical" evidence="9">
    <location>
        <begin position="56"/>
        <end position="82"/>
    </location>
</feature>
<evidence type="ECO:0000259" key="10">
    <source>
        <dbReference type="Pfam" id="PF02518"/>
    </source>
</evidence>
<evidence type="ECO:0000313" key="12">
    <source>
        <dbReference type="EMBL" id="MBB4739230.1"/>
    </source>
</evidence>
<dbReference type="AlphaFoldDB" id="A0A7W7M6Y2"/>
<evidence type="ECO:0000256" key="8">
    <source>
        <dbReference type="ARBA" id="ARBA00023012"/>
    </source>
</evidence>
<organism evidence="12 13">
    <name type="scientific">Actinoplanes octamycinicus</name>
    <dbReference type="NCBI Taxonomy" id="135948"/>
    <lineage>
        <taxon>Bacteria</taxon>
        <taxon>Bacillati</taxon>
        <taxon>Actinomycetota</taxon>
        <taxon>Actinomycetes</taxon>
        <taxon>Micromonosporales</taxon>
        <taxon>Micromonosporaceae</taxon>
        <taxon>Actinoplanes</taxon>
    </lineage>
</organism>
<feature type="domain" description="Signal transduction histidine kinase subgroup 3 dimerisation and phosphoacceptor" evidence="11">
    <location>
        <begin position="169"/>
        <end position="231"/>
    </location>
</feature>
<evidence type="ECO:0000313" key="13">
    <source>
        <dbReference type="Proteomes" id="UP000546162"/>
    </source>
</evidence>
<feature type="domain" description="Histidine kinase/HSP90-like ATPase" evidence="10">
    <location>
        <begin position="272"/>
        <end position="358"/>
    </location>
</feature>
<keyword evidence="13" id="KW-1185">Reference proteome</keyword>
<keyword evidence="8" id="KW-0902">Two-component regulatory system</keyword>
<proteinExistence type="predicted"/>
<keyword evidence="9" id="KW-0812">Transmembrane</keyword>
<comment type="catalytic activity">
    <reaction evidence="1">
        <text>ATP + protein L-histidine = ADP + protein N-phospho-L-histidine.</text>
        <dbReference type="EC" id="2.7.13.3"/>
    </reaction>
</comment>
<dbReference type="RefSeq" id="WP_185039800.1">
    <property type="nucleotide sequence ID" value="NZ_BAABFG010000005.1"/>
</dbReference>